<dbReference type="EMBL" id="QSKW01000014">
    <property type="protein sequence ID" value="RHE97069.1"/>
    <property type="molecule type" value="Genomic_DNA"/>
</dbReference>
<dbReference type="InterPro" id="IPR035921">
    <property type="entry name" value="F/V-ATP_Csub_sf"/>
</dbReference>
<organism evidence="15 20">
    <name type="scientific">Roseburia inulinivorans</name>
    <dbReference type="NCBI Taxonomy" id="360807"/>
    <lineage>
        <taxon>Bacteria</taxon>
        <taxon>Bacillati</taxon>
        <taxon>Bacillota</taxon>
        <taxon>Clostridia</taxon>
        <taxon>Lachnospirales</taxon>
        <taxon>Lachnospiraceae</taxon>
        <taxon>Roseburia</taxon>
    </lineage>
</organism>
<dbReference type="Proteomes" id="UP000266391">
    <property type="component" value="Unassembled WGS sequence"/>
</dbReference>
<evidence type="ECO:0000313" key="17">
    <source>
        <dbReference type="EMBL" id="RGQ48708.1"/>
    </source>
</evidence>
<dbReference type="InterPro" id="IPR002379">
    <property type="entry name" value="ATPase_proteolipid_c-like_dom"/>
</dbReference>
<dbReference type="Proteomes" id="UP000095395">
    <property type="component" value="Unassembled WGS sequence"/>
</dbReference>
<dbReference type="InterPro" id="IPR038662">
    <property type="entry name" value="ATP_synth_F0_csu_sf"/>
</dbReference>
<dbReference type="OrthoDB" id="9810379at2"/>
<keyword evidence="4 13" id="KW-0138">CF(0)</keyword>
<evidence type="ECO:0000256" key="3">
    <source>
        <dbReference type="ARBA" id="ARBA00022448"/>
    </source>
</evidence>
<evidence type="ECO:0000256" key="11">
    <source>
        <dbReference type="ARBA" id="ARBA00023310"/>
    </source>
</evidence>
<dbReference type="EMBL" id="QRTF01000018">
    <property type="protein sequence ID" value="RGQ48708.1"/>
    <property type="molecule type" value="Genomic_DNA"/>
</dbReference>
<evidence type="ECO:0000313" key="23">
    <source>
        <dbReference type="Proteomes" id="UP000283738"/>
    </source>
</evidence>
<comment type="subcellular location">
    <subcellularLocation>
        <location evidence="13">Cell membrane</location>
        <topology evidence="13">Multi-pass membrane protein</topology>
    </subcellularLocation>
    <subcellularLocation>
        <location evidence="1">Membrane</location>
        <topology evidence="1">Multi-pass membrane protein</topology>
    </subcellularLocation>
</comment>
<dbReference type="Proteomes" id="UP000286271">
    <property type="component" value="Unassembled WGS sequence"/>
</dbReference>
<feature type="domain" description="V-ATPase proteolipid subunit C-like" evidence="14">
    <location>
        <begin position="7"/>
        <end position="69"/>
    </location>
</feature>
<dbReference type="Gene3D" id="1.20.20.10">
    <property type="entry name" value="F1F0 ATP synthase subunit C"/>
    <property type="match status" value="1"/>
</dbReference>
<keyword evidence="9 13" id="KW-0446">Lipid-binding</keyword>
<keyword evidence="8 13" id="KW-0406">Ion transport</keyword>
<protein>
    <recommendedName>
        <fullName evidence="13">ATP synthase subunit c</fullName>
    </recommendedName>
    <alternativeName>
        <fullName evidence="13">ATP synthase F(0) sector subunit c</fullName>
    </alternativeName>
    <alternativeName>
        <fullName evidence="13">F-type ATPase subunit c</fullName>
        <shortName evidence="13">F-ATPase subunit c</shortName>
    </alternativeName>
    <alternativeName>
        <fullName evidence="13">Lipid-binding protein</fullName>
    </alternativeName>
</protein>
<evidence type="ECO:0000256" key="4">
    <source>
        <dbReference type="ARBA" id="ARBA00022547"/>
    </source>
</evidence>
<dbReference type="PROSITE" id="PS00605">
    <property type="entry name" value="ATPASE_C"/>
    <property type="match status" value="1"/>
</dbReference>
<dbReference type="GO" id="GO:0005886">
    <property type="term" value="C:plasma membrane"/>
    <property type="evidence" value="ECO:0007669"/>
    <property type="project" value="UniProtKB-SubCell"/>
</dbReference>
<evidence type="ECO:0000313" key="19">
    <source>
        <dbReference type="EMBL" id="RHE97069.1"/>
    </source>
</evidence>
<dbReference type="STRING" id="360807.ERS852392_00074"/>
<dbReference type="GO" id="GO:0046933">
    <property type="term" value="F:proton-transporting ATP synthase activity, rotational mechanism"/>
    <property type="evidence" value="ECO:0007669"/>
    <property type="project" value="UniProtKB-UniRule"/>
</dbReference>
<dbReference type="GeneID" id="75162123"/>
<reference evidence="20" key="1">
    <citation type="submission" date="2015-05" db="EMBL/GenBank/DDBJ databases">
        <authorList>
            <consortium name="Pathogen Informatics"/>
        </authorList>
    </citation>
    <scope>NUCLEOTIDE SEQUENCE [LARGE SCALE GENOMIC DNA]</scope>
    <source>
        <strain evidence="16 21">2789STDY5608835</strain>
        <strain evidence="20">L1-83</strain>
    </source>
</reference>
<keyword evidence="20" id="KW-1185">Reference proteome</keyword>
<dbReference type="InterPro" id="IPR000454">
    <property type="entry name" value="ATP_synth_F0_csu"/>
</dbReference>
<evidence type="ECO:0000313" key="18">
    <source>
        <dbReference type="EMBL" id="RHD03555.1"/>
    </source>
</evidence>
<keyword evidence="17" id="KW-0378">Hydrolase</keyword>
<keyword evidence="5 13" id="KW-0812">Transmembrane</keyword>
<sequence>MNSLIAIGAGIAALTGIGAGIGIGLATSKATDAIARQPEADGKITKALLLGCALAEGTAIFGMVVAILIILFLG</sequence>
<dbReference type="Proteomes" id="UP000283738">
    <property type="component" value="Unassembled WGS sequence"/>
</dbReference>
<evidence type="ECO:0000313" key="22">
    <source>
        <dbReference type="Proteomes" id="UP000266391"/>
    </source>
</evidence>
<evidence type="ECO:0000256" key="13">
    <source>
        <dbReference type="HAMAP-Rule" id="MF_01396"/>
    </source>
</evidence>
<comment type="function">
    <text evidence="12 13">F(1)F(0) ATP synthase produces ATP from ADP in the presence of a proton or sodium gradient. F-type ATPases consist of two structural domains, F(1) containing the extramembraneous catalytic core and F(0) containing the membrane proton channel, linked together by a central stalk and a peripheral stalk. During catalysis, ATP synthesis in the catalytic domain of F(1) is coupled via a rotary mechanism of the central stalk subunits to proton translocation.</text>
</comment>
<evidence type="ECO:0000256" key="1">
    <source>
        <dbReference type="ARBA" id="ARBA00004141"/>
    </source>
</evidence>
<dbReference type="Pfam" id="PF00137">
    <property type="entry name" value="ATP-synt_C"/>
    <property type="match status" value="1"/>
</dbReference>
<evidence type="ECO:0000256" key="5">
    <source>
        <dbReference type="ARBA" id="ARBA00022692"/>
    </source>
</evidence>
<evidence type="ECO:0000313" key="15">
    <source>
        <dbReference type="EMBL" id="CRL41162.1"/>
    </source>
</evidence>
<keyword evidence="10 13" id="KW-0472">Membrane</keyword>
<dbReference type="GO" id="GO:0033177">
    <property type="term" value="C:proton-transporting two-sector ATPase complex, proton-transporting domain"/>
    <property type="evidence" value="ECO:0007669"/>
    <property type="project" value="InterPro"/>
</dbReference>
<evidence type="ECO:0000256" key="2">
    <source>
        <dbReference type="ARBA" id="ARBA00006704"/>
    </source>
</evidence>
<dbReference type="InterPro" id="IPR005953">
    <property type="entry name" value="ATP_synth_csu_bac/chlpt"/>
</dbReference>
<feature type="site" description="Reversibly protonated during proton transport" evidence="13">
    <location>
        <position position="56"/>
    </location>
</feature>
<dbReference type="GO" id="GO:0045259">
    <property type="term" value="C:proton-transporting ATP synthase complex"/>
    <property type="evidence" value="ECO:0007669"/>
    <property type="project" value="UniProtKB-KW"/>
</dbReference>
<dbReference type="HAMAP" id="MF_01396">
    <property type="entry name" value="ATP_synth_c_bact"/>
    <property type="match status" value="1"/>
</dbReference>
<dbReference type="GO" id="GO:0008289">
    <property type="term" value="F:lipid binding"/>
    <property type="evidence" value="ECO:0007669"/>
    <property type="project" value="UniProtKB-KW"/>
</dbReference>
<dbReference type="InterPro" id="IPR020537">
    <property type="entry name" value="ATP_synth_F0_csu_DDCD_BS"/>
</dbReference>
<reference evidence="22 23" key="3">
    <citation type="submission" date="2018-08" db="EMBL/GenBank/DDBJ databases">
        <title>A genome reference for cultivated species of the human gut microbiota.</title>
        <authorList>
            <person name="Zou Y."/>
            <person name="Xue W."/>
            <person name="Luo G."/>
        </authorList>
    </citation>
    <scope>NUCLEOTIDE SEQUENCE [LARGE SCALE GENOMIC DNA]</scope>
    <source>
        <strain evidence="17 23">AF28-15</strain>
        <strain evidence="19 24">AM27-11</strain>
        <strain evidence="18 22">AM32-8LB</strain>
    </source>
</reference>
<accession>A0A0M6WTV8</accession>
<evidence type="ECO:0000313" key="20">
    <source>
        <dbReference type="Proteomes" id="UP000049828"/>
    </source>
</evidence>
<dbReference type="Proteomes" id="UP000049828">
    <property type="component" value="Unassembled WGS sequence"/>
</dbReference>
<evidence type="ECO:0000256" key="9">
    <source>
        <dbReference type="ARBA" id="ARBA00023121"/>
    </source>
</evidence>
<dbReference type="EMBL" id="CYYR01000001">
    <property type="protein sequence ID" value="CUN35693.1"/>
    <property type="molecule type" value="Genomic_DNA"/>
</dbReference>
<comment type="similarity">
    <text evidence="2 13">Belongs to the ATPase C chain family.</text>
</comment>
<evidence type="ECO:0000256" key="6">
    <source>
        <dbReference type="ARBA" id="ARBA00022781"/>
    </source>
</evidence>
<keyword evidence="13" id="KW-1003">Cell membrane</keyword>
<evidence type="ECO:0000313" key="24">
    <source>
        <dbReference type="Proteomes" id="UP000286271"/>
    </source>
</evidence>
<dbReference type="PANTHER" id="PTHR10031">
    <property type="entry name" value="ATP SYNTHASE LIPID-BINDING PROTEIN, MITOCHONDRIAL"/>
    <property type="match status" value="1"/>
</dbReference>
<dbReference type="EMBL" id="CVRS01000089">
    <property type="protein sequence ID" value="CRL41162.1"/>
    <property type="molecule type" value="Genomic_DNA"/>
</dbReference>
<dbReference type="RefSeq" id="WP_007886211.1">
    <property type="nucleotide sequence ID" value="NZ_CAKZTK010000021.1"/>
</dbReference>
<evidence type="ECO:0000256" key="10">
    <source>
        <dbReference type="ARBA" id="ARBA00023136"/>
    </source>
</evidence>
<comment type="function">
    <text evidence="13">Key component of the F(0) channel; it plays a direct role in translocation across the membrane. A homomeric c-ring of between 10-14 subunits forms the central stalk rotor element with the F(1) delta and epsilon subunits.</text>
</comment>
<evidence type="ECO:0000256" key="7">
    <source>
        <dbReference type="ARBA" id="ARBA00022989"/>
    </source>
</evidence>
<dbReference type="NCBIfam" id="TIGR01260">
    <property type="entry name" value="ATP_synt_c"/>
    <property type="match status" value="1"/>
</dbReference>
<dbReference type="AlphaFoldDB" id="A0A0M6WTV8"/>
<keyword evidence="6 13" id="KW-0375">Hydrogen ion transport</keyword>
<keyword evidence="7 13" id="KW-1133">Transmembrane helix</keyword>
<proteinExistence type="inferred from homology"/>
<reference evidence="15" key="2">
    <citation type="submission" date="2015-05" db="EMBL/GenBank/DDBJ databases">
        <authorList>
            <person name="Wang D.B."/>
            <person name="Wang M."/>
        </authorList>
    </citation>
    <scope>NUCLEOTIDE SEQUENCE [LARGE SCALE GENOMIC DNA]</scope>
    <source>
        <strain evidence="15">L1-83</strain>
    </source>
</reference>
<gene>
    <name evidence="13 17" type="primary">atpE</name>
    <name evidence="16" type="synonym">atpE_2</name>
    <name evidence="19" type="ORF">DW707_09735</name>
    <name evidence="18" type="ORF">DW813_08825</name>
    <name evidence="17" type="ORF">DWY96_09380</name>
    <name evidence="16" type="ORF">ERS852392_00074</name>
    <name evidence="15" type="ORF">RIL183_28561</name>
</gene>
<evidence type="ECO:0000259" key="14">
    <source>
        <dbReference type="Pfam" id="PF00137"/>
    </source>
</evidence>
<evidence type="ECO:0000313" key="21">
    <source>
        <dbReference type="Proteomes" id="UP000095395"/>
    </source>
</evidence>
<keyword evidence="11 13" id="KW-0066">ATP synthesis</keyword>
<dbReference type="EMBL" id="QSIQ01000011">
    <property type="protein sequence ID" value="RHD03555.1"/>
    <property type="molecule type" value="Genomic_DNA"/>
</dbReference>
<evidence type="ECO:0000256" key="12">
    <source>
        <dbReference type="ARBA" id="ARBA00025198"/>
    </source>
</evidence>
<keyword evidence="3 13" id="KW-0813">Transport</keyword>
<name>A0A0M6WTV8_9FIRM</name>
<evidence type="ECO:0000313" key="16">
    <source>
        <dbReference type="EMBL" id="CUN35693.1"/>
    </source>
</evidence>
<dbReference type="PANTHER" id="PTHR10031:SF0">
    <property type="entry name" value="ATPASE PROTEIN 9"/>
    <property type="match status" value="1"/>
</dbReference>
<feature type="transmembrane region" description="Helical" evidence="13">
    <location>
        <begin position="6"/>
        <end position="26"/>
    </location>
</feature>
<dbReference type="SUPFAM" id="SSF81333">
    <property type="entry name" value="F1F0 ATP synthase subunit C"/>
    <property type="match status" value="1"/>
</dbReference>
<evidence type="ECO:0000256" key="8">
    <source>
        <dbReference type="ARBA" id="ARBA00023065"/>
    </source>
</evidence>
<dbReference type="PRINTS" id="PR00124">
    <property type="entry name" value="ATPASEC"/>
</dbReference>
<dbReference type="GO" id="GO:0016787">
    <property type="term" value="F:hydrolase activity"/>
    <property type="evidence" value="ECO:0007669"/>
    <property type="project" value="UniProtKB-KW"/>
</dbReference>
<feature type="transmembrane region" description="Helical" evidence="13">
    <location>
        <begin position="47"/>
        <end position="73"/>
    </location>
</feature>